<dbReference type="SMART" id="SM00167">
    <property type="entry name" value="VPS9"/>
    <property type="match status" value="1"/>
</dbReference>
<accession>A0A914Y6W0</accession>
<dbReference type="Pfam" id="PF18151">
    <property type="entry name" value="DUF5601"/>
    <property type="match status" value="1"/>
</dbReference>
<dbReference type="Gene3D" id="1.10.246.120">
    <property type="match status" value="1"/>
</dbReference>
<keyword evidence="4" id="KW-0343">GTPase activation</keyword>
<evidence type="ECO:0000256" key="9">
    <source>
        <dbReference type="ARBA" id="ARBA00065347"/>
    </source>
</evidence>
<organism evidence="13 14">
    <name type="scientific">Panagrolaimus superbus</name>
    <dbReference type="NCBI Taxonomy" id="310955"/>
    <lineage>
        <taxon>Eukaryota</taxon>
        <taxon>Metazoa</taxon>
        <taxon>Ecdysozoa</taxon>
        <taxon>Nematoda</taxon>
        <taxon>Chromadorea</taxon>
        <taxon>Rhabditida</taxon>
        <taxon>Tylenchina</taxon>
        <taxon>Panagrolaimomorpha</taxon>
        <taxon>Panagrolaimoidea</taxon>
        <taxon>Panagrolaimidae</taxon>
        <taxon>Panagrolaimus</taxon>
    </lineage>
</organism>
<keyword evidence="6" id="KW-0344">Guanine-nucleotide releasing factor</keyword>
<feature type="domain" description="VPS9" evidence="12">
    <location>
        <begin position="501"/>
        <end position="641"/>
    </location>
</feature>
<feature type="region of interest" description="Disordered" evidence="11">
    <location>
        <begin position="1"/>
        <end position="32"/>
    </location>
</feature>
<dbReference type="PROSITE" id="PS51205">
    <property type="entry name" value="VPS9"/>
    <property type="match status" value="1"/>
</dbReference>
<evidence type="ECO:0000256" key="3">
    <source>
        <dbReference type="ARBA" id="ARBA00008489"/>
    </source>
</evidence>
<evidence type="ECO:0000313" key="14">
    <source>
        <dbReference type="WBParaSite" id="PSU_v2.g15188.t1"/>
    </source>
</evidence>
<keyword evidence="13" id="KW-1185">Reference proteome</keyword>
<feature type="compositionally biased region" description="Low complexity" evidence="11">
    <location>
        <begin position="73"/>
        <end position="84"/>
    </location>
</feature>
<feature type="compositionally biased region" description="Polar residues" evidence="11">
    <location>
        <begin position="63"/>
        <end position="72"/>
    </location>
</feature>
<evidence type="ECO:0000313" key="13">
    <source>
        <dbReference type="Proteomes" id="UP000887577"/>
    </source>
</evidence>
<dbReference type="InterPro" id="IPR041545">
    <property type="entry name" value="DUF5601"/>
</dbReference>
<dbReference type="PANTHER" id="PTHR23101">
    <property type="entry name" value="RAB GDP/GTP EXCHANGE FACTOR"/>
    <property type="match status" value="1"/>
</dbReference>
<evidence type="ECO:0000256" key="7">
    <source>
        <dbReference type="ARBA" id="ARBA00023136"/>
    </source>
</evidence>
<keyword evidence="5" id="KW-0254">Endocytosis</keyword>
<dbReference type="GO" id="GO:0005085">
    <property type="term" value="F:guanyl-nucleotide exchange factor activity"/>
    <property type="evidence" value="ECO:0007669"/>
    <property type="project" value="UniProtKB-KW"/>
</dbReference>
<dbReference type="GO" id="GO:0030139">
    <property type="term" value="C:endocytic vesicle"/>
    <property type="evidence" value="ECO:0007669"/>
    <property type="project" value="TreeGrafter"/>
</dbReference>
<sequence length="641" mass="72309">MENQVDTENGNPNRLRRQSSGSSFYSKSDVDSEFAKDLNDEISLENGANATTMMAPNQNLLRTSSHPFTTTVPPNSDPSSPSRNNRGEQIRRSSAVVTFSSKTAAESLPGPSTRKYPSSVPVSQPPPTSSSSFEPSTEDYNQSGASSSKFSLIHQGLQKVGAHLRNKKNVVSFRNTLSHSTTTSNFTNGTVEFNDVGNARISESRSTGFLSNEASSNNISTLDRQRIADDILNKYRLPTNSTPNPEILHSVVKKEEENDNIEKADCQSPYYDPENLTTCKAFIDAKRKLRSVLSSAVNLTSNSIMSNPGGGNGNDAISIAIFEYLKLLLAEAINDQDRTMTAQIREVQRSLSLFDSKGIRKLLKIMRDENRKRTSYLHYLQQSRLTLLQLKSCLRKLTTRIHREEDLTTECLVEVLVRFYLEKNEQFIRNFIIDFQQLHVQDERTDSVDKTLQKLCDKMSDDQIWQGAKEKHLDCARKYLERSLMGYIYHFALYPNGDADQFRDEVFHKSLHEIGKTITPDHRELRIPQKLHGECPWPSAQAEIAIINAYKSPRDKMECVLRCCETIENLIALASGQSASADDVTPVLVYILIKANPPALLSNIQYVSGFYGCRMRGNEAYWWTQFTSAVEFIKQLLNKHV</sequence>
<dbReference type="InterPro" id="IPR037191">
    <property type="entry name" value="VPS9_dom_sf"/>
</dbReference>
<dbReference type="Proteomes" id="UP000887577">
    <property type="component" value="Unplaced"/>
</dbReference>
<dbReference type="GO" id="GO:0030136">
    <property type="term" value="C:clathrin-coated vesicle"/>
    <property type="evidence" value="ECO:0007669"/>
    <property type="project" value="UniProtKB-SubCell"/>
</dbReference>
<dbReference type="InterPro" id="IPR003123">
    <property type="entry name" value="VPS9"/>
</dbReference>
<protein>
    <recommendedName>
        <fullName evidence="10">Receptor-mediated endocytosis protein 6</fullName>
    </recommendedName>
</protein>
<dbReference type="GO" id="GO:0006897">
    <property type="term" value="P:endocytosis"/>
    <property type="evidence" value="ECO:0007669"/>
    <property type="project" value="UniProtKB-KW"/>
</dbReference>
<comment type="subunit">
    <text evidence="9">Interacts with GDP-bound rab-5. Interacts with alpha-adaptin.</text>
</comment>
<evidence type="ECO:0000256" key="8">
    <source>
        <dbReference type="ARBA" id="ARBA00057996"/>
    </source>
</evidence>
<comment type="similarity">
    <text evidence="3">Belongs to the GAPVD1 family.</text>
</comment>
<dbReference type="InterPro" id="IPR045046">
    <property type="entry name" value="Vps9-like"/>
</dbReference>
<dbReference type="AlphaFoldDB" id="A0A914Y6W0"/>
<evidence type="ECO:0000256" key="10">
    <source>
        <dbReference type="ARBA" id="ARBA00074067"/>
    </source>
</evidence>
<reference evidence="14" key="1">
    <citation type="submission" date="2022-11" db="UniProtKB">
        <authorList>
            <consortium name="WormBaseParasite"/>
        </authorList>
    </citation>
    <scope>IDENTIFICATION</scope>
</reference>
<keyword evidence="7" id="KW-0472">Membrane</keyword>
<dbReference type="SUPFAM" id="SSF109993">
    <property type="entry name" value="VPS9 domain"/>
    <property type="match status" value="1"/>
</dbReference>
<comment type="function">
    <text evidence="8">Acts both as a GTPase-activating protein (GAP) and a guanine nucleotide exchange factor (GEF), and participates in endocytosis. Acts by regulating the activation of rab-5 by exchanging bound GDP for free GTP at clathrin coated pits.</text>
</comment>
<dbReference type="Gene3D" id="1.20.1050.80">
    <property type="entry name" value="VPS9 domain"/>
    <property type="match status" value="1"/>
</dbReference>
<evidence type="ECO:0000256" key="6">
    <source>
        <dbReference type="ARBA" id="ARBA00022658"/>
    </source>
</evidence>
<dbReference type="GO" id="GO:0005829">
    <property type="term" value="C:cytosol"/>
    <property type="evidence" value="ECO:0007669"/>
    <property type="project" value="TreeGrafter"/>
</dbReference>
<dbReference type="GO" id="GO:0016020">
    <property type="term" value="C:membrane"/>
    <property type="evidence" value="ECO:0007669"/>
    <property type="project" value="UniProtKB-SubCell"/>
</dbReference>
<evidence type="ECO:0000256" key="4">
    <source>
        <dbReference type="ARBA" id="ARBA00022468"/>
    </source>
</evidence>
<name>A0A914Y6W0_9BILA</name>
<dbReference type="GO" id="GO:0031267">
    <property type="term" value="F:small GTPase binding"/>
    <property type="evidence" value="ECO:0007669"/>
    <property type="project" value="TreeGrafter"/>
</dbReference>
<comment type="subcellular location">
    <subcellularLocation>
        <location evidence="1">Cytoplasmic vesicle</location>
        <location evidence="1">Clathrin-coated vesicle</location>
    </subcellularLocation>
    <subcellularLocation>
        <location evidence="2">Membrane</location>
        <topology evidence="2">Peripheral membrane protein</topology>
    </subcellularLocation>
</comment>
<dbReference type="WBParaSite" id="PSU_v2.g15188.t1">
    <property type="protein sequence ID" value="PSU_v2.g15188.t1"/>
    <property type="gene ID" value="PSU_v2.g15188"/>
</dbReference>
<dbReference type="GO" id="GO:0051049">
    <property type="term" value="P:regulation of transport"/>
    <property type="evidence" value="ECO:0007669"/>
    <property type="project" value="UniProtKB-ARBA"/>
</dbReference>
<dbReference type="Pfam" id="PF02204">
    <property type="entry name" value="VPS9"/>
    <property type="match status" value="1"/>
</dbReference>
<dbReference type="PANTHER" id="PTHR23101:SF25">
    <property type="entry name" value="GTPASE-ACTIVATING PROTEIN AND VPS9 DOMAIN-CONTAINING PROTEIN 1"/>
    <property type="match status" value="1"/>
</dbReference>
<dbReference type="GO" id="GO:0005096">
    <property type="term" value="F:GTPase activator activity"/>
    <property type="evidence" value="ECO:0007669"/>
    <property type="project" value="UniProtKB-KW"/>
</dbReference>
<proteinExistence type="inferred from homology"/>
<feature type="region of interest" description="Disordered" evidence="11">
    <location>
        <begin position="63"/>
        <end position="146"/>
    </location>
</feature>
<feature type="compositionally biased region" description="Polar residues" evidence="11">
    <location>
        <begin position="1"/>
        <end position="26"/>
    </location>
</feature>
<evidence type="ECO:0000256" key="11">
    <source>
        <dbReference type="SAM" id="MobiDB-lite"/>
    </source>
</evidence>
<evidence type="ECO:0000256" key="1">
    <source>
        <dbReference type="ARBA" id="ARBA00004132"/>
    </source>
</evidence>
<evidence type="ECO:0000256" key="2">
    <source>
        <dbReference type="ARBA" id="ARBA00004170"/>
    </source>
</evidence>
<dbReference type="FunFam" id="1.20.1050.80:FF:000001">
    <property type="entry name" value="GTPase-activating protein and VPS9 domain-containing protein 1 isoform X1"/>
    <property type="match status" value="1"/>
</dbReference>
<evidence type="ECO:0000259" key="12">
    <source>
        <dbReference type="PROSITE" id="PS51205"/>
    </source>
</evidence>
<evidence type="ECO:0000256" key="5">
    <source>
        <dbReference type="ARBA" id="ARBA00022583"/>
    </source>
</evidence>
<feature type="compositionally biased region" description="Polar residues" evidence="11">
    <location>
        <begin position="95"/>
        <end position="104"/>
    </location>
</feature>